<evidence type="ECO:0000313" key="3">
    <source>
        <dbReference type="Proteomes" id="UP001328107"/>
    </source>
</evidence>
<keyword evidence="3" id="KW-1185">Reference proteome</keyword>
<protein>
    <submittedName>
        <fullName evidence="2">Uncharacterized protein</fullName>
    </submittedName>
</protein>
<evidence type="ECO:0000313" key="2">
    <source>
        <dbReference type="EMBL" id="GMR46324.1"/>
    </source>
</evidence>
<proteinExistence type="predicted"/>
<sequence>MSPLFVEFEDDSVVLIPSVILLSMMSLTYSSLTIYHYPFLRRPRPVPKTSISMTSVKTQKSCYGGVKRKSTVNNHLQNQ</sequence>
<feature type="transmembrane region" description="Helical" evidence="1">
    <location>
        <begin position="12"/>
        <end position="35"/>
    </location>
</feature>
<reference evidence="3" key="1">
    <citation type="submission" date="2022-10" db="EMBL/GenBank/DDBJ databases">
        <title>Genome assembly of Pristionchus species.</title>
        <authorList>
            <person name="Yoshida K."/>
            <person name="Sommer R.J."/>
        </authorList>
    </citation>
    <scope>NUCLEOTIDE SEQUENCE [LARGE SCALE GENOMIC DNA]</scope>
    <source>
        <strain evidence="3">RS5460</strain>
    </source>
</reference>
<name>A0AAN5CKZ3_9BILA</name>
<organism evidence="2 3">
    <name type="scientific">Pristionchus mayeri</name>
    <dbReference type="NCBI Taxonomy" id="1317129"/>
    <lineage>
        <taxon>Eukaryota</taxon>
        <taxon>Metazoa</taxon>
        <taxon>Ecdysozoa</taxon>
        <taxon>Nematoda</taxon>
        <taxon>Chromadorea</taxon>
        <taxon>Rhabditida</taxon>
        <taxon>Rhabditina</taxon>
        <taxon>Diplogasteromorpha</taxon>
        <taxon>Diplogasteroidea</taxon>
        <taxon>Neodiplogasteridae</taxon>
        <taxon>Pristionchus</taxon>
    </lineage>
</organism>
<accession>A0AAN5CKZ3</accession>
<dbReference type="EMBL" id="BTRK01000004">
    <property type="protein sequence ID" value="GMR46324.1"/>
    <property type="molecule type" value="Genomic_DNA"/>
</dbReference>
<keyword evidence="1" id="KW-1133">Transmembrane helix</keyword>
<comment type="caution">
    <text evidence="2">The sequence shown here is derived from an EMBL/GenBank/DDBJ whole genome shotgun (WGS) entry which is preliminary data.</text>
</comment>
<keyword evidence="1" id="KW-0472">Membrane</keyword>
<evidence type="ECO:0000256" key="1">
    <source>
        <dbReference type="SAM" id="Phobius"/>
    </source>
</evidence>
<keyword evidence="1" id="KW-0812">Transmembrane</keyword>
<dbReference type="Proteomes" id="UP001328107">
    <property type="component" value="Unassembled WGS sequence"/>
</dbReference>
<gene>
    <name evidence="2" type="ORF">PMAYCL1PPCAC_16519</name>
</gene>
<dbReference type="AlphaFoldDB" id="A0AAN5CKZ3"/>